<dbReference type="GO" id="GO:0005634">
    <property type="term" value="C:nucleus"/>
    <property type="evidence" value="ECO:0007669"/>
    <property type="project" value="UniProtKB-SubCell"/>
</dbReference>
<proteinExistence type="inferred from homology"/>
<feature type="domain" description="Anamorsin C-terminal" evidence="13">
    <location>
        <begin position="236"/>
        <end position="264"/>
    </location>
</feature>
<dbReference type="GO" id="GO:0051537">
    <property type="term" value="F:2 iron, 2 sulfur cluster binding"/>
    <property type="evidence" value="ECO:0007669"/>
    <property type="project" value="UniProtKB-UniRule"/>
</dbReference>
<feature type="binding site" evidence="11">
    <location>
        <position position="278"/>
    </location>
    <ligand>
        <name>[4Fe-4S] cluster</name>
        <dbReference type="ChEBI" id="CHEBI:49883"/>
    </ligand>
</feature>
<keyword evidence="8 11" id="KW-0408">Iron</keyword>
<comment type="domain">
    <text evidence="11">The twin Cx2C motifs are involved in the recognition by the mitochondrial CHCHD4/MIA40-GFER/ERV1 disulfide relay system. The formation of 2 disulfide bonds in the Cx2C motifs through dithiol/disulfide exchange reactions effectively traps the protein in the mitochondrial intermembrane space.</text>
</comment>
<gene>
    <name evidence="11" type="primary">CIAPIN1</name>
    <name evidence="15" type="ORF">NHX12_003050</name>
</gene>
<feature type="region of interest" description="Disordered" evidence="12">
    <location>
        <begin position="172"/>
        <end position="192"/>
    </location>
</feature>
<organism evidence="15 16">
    <name type="scientific">Muraenolepis orangiensis</name>
    <name type="common">Patagonian moray cod</name>
    <dbReference type="NCBI Taxonomy" id="630683"/>
    <lineage>
        <taxon>Eukaryota</taxon>
        <taxon>Metazoa</taxon>
        <taxon>Chordata</taxon>
        <taxon>Craniata</taxon>
        <taxon>Vertebrata</taxon>
        <taxon>Euteleostomi</taxon>
        <taxon>Actinopterygii</taxon>
        <taxon>Neopterygii</taxon>
        <taxon>Teleostei</taxon>
        <taxon>Neoteleostei</taxon>
        <taxon>Acanthomorphata</taxon>
        <taxon>Zeiogadaria</taxon>
        <taxon>Gadariae</taxon>
        <taxon>Gadiformes</taxon>
        <taxon>Muraenolepidoidei</taxon>
        <taxon>Muraenolepididae</taxon>
        <taxon>Muraenolepis</taxon>
    </lineage>
</organism>
<feature type="short sequence motif" description="Cx2C motif 2" evidence="11">
    <location>
        <begin position="289"/>
        <end position="292"/>
    </location>
</feature>
<comment type="similarity">
    <text evidence="2 11">Belongs to the anamorsin family.</text>
</comment>
<dbReference type="GO" id="GO:0046872">
    <property type="term" value="F:metal ion binding"/>
    <property type="evidence" value="ECO:0007669"/>
    <property type="project" value="UniProtKB-KW"/>
</dbReference>
<feature type="binding site" evidence="11">
    <location>
        <position position="248"/>
    </location>
    <ligand>
        <name>[2Fe-2S] cluster</name>
        <dbReference type="ChEBI" id="CHEBI:190135"/>
    </ligand>
</feature>
<dbReference type="Pfam" id="PF20922">
    <property type="entry name" value="Anamorsin_N"/>
    <property type="match status" value="1"/>
</dbReference>
<comment type="cofactor">
    <cofactor evidence="11">
        <name>[2Fe-2S] cluster</name>
        <dbReference type="ChEBI" id="CHEBI:190135"/>
    </cofactor>
</comment>
<evidence type="ECO:0000256" key="1">
    <source>
        <dbReference type="ARBA" id="ARBA00001966"/>
    </source>
</evidence>
<evidence type="ECO:0000256" key="11">
    <source>
        <dbReference type="HAMAP-Rule" id="MF_03115"/>
    </source>
</evidence>
<feature type="binding site" evidence="11">
    <location>
        <position position="253"/>
    </location>
    <ligand>
        <name>[2Fe-2S] cluster</name>
        <dbReference type="ChEBI" id="CHEBI:190135"/>
    </ligand>
</feature>
<keyword evidence="4 11" id="KW-0963">Cytoplasm</keyword>
<dbReference type="GO" id="GO:0016226">
    <property type="term" value="P:iron-sulfur cluster assembly"/>
    <property type="evidence" value="ECO:0007669"/>
    <property type="project" value="UniProtKB-UniRule"/>
</dbReference>
<dbReference type="GO" id="GO:0051539">
    <property type="term" value="F:4 iron, 4 sulfur cluster binding"/>
    <property type="evidence" value="ECO:0007669"/>
    <property type="project" value="UniProtKB-KW"/>
</dbReference>
<evidence type="ECO:0000256" key="9">
    <source>
        <dbReference type="ARBA" id="ARBA00023014"/>
    </source>
</evidence>
<evidence type="ECO:0000313" key="16">
    <source>
        <dbReference type="Proteomes" id="UP001148018"/>
    </source>
</evidence>
<comment type="domain">
    <text evidence="11">The N-terminal domain has structural similarity with S-adenosyl-L-methionine-dependent methyltransferases, but does not bind S-adenosyl-L-methionine. It is required for correct assembly of the 2 Fe-S clusters.</text>
</comment>
<dbReference type="InterPro" id="IPR029063">
    <property type="entry name" value="SAM-dependent_MTases_sf"/>
</dbReference>
<keyword evidence="6 11" id="KW-0001">2Fe-2S</keyword>
<evidence type="ECO:0000256" key="3">
    <source>
        <dbReference type="ARBA" id="ARBA00022485"/>
    </source>
</evidence>
<dbReference type="PANTHER" id="PTHR13273">
    <property type="entry name" value="ANAMORSIN"/>
    <property type="match status" value="1"/>
</dbReference>
<dbReference type="CDD" id="cd02440">
    <property type="entry name" value="AdoMet_MTases"/>
    <property type="match status" value="1"/>
</dbReference>
<evidence type="ECO:0000256" key="7">
    <source>
        <dbReference type="ARBA" id="ARBA00022723"/>
    </source>
</evidence>
<keyword evidence="9 11" id="KW-0411">Iron-sulfur</keyword>
<feature type="region of interest" description="Fe-S binding site B" evidence="11">
    <location>
        <begin position="278"/>
        <end position="292"/>
    </location>
</feature>
<comment type="domain">
    <text evidence="11">The C-terminal domain binds 2 Fe-S clusters but is otherwise mostly in an intrinsically disordered conformation.</text>
</comment>
<evidence type="ECO:0000256" key="2">
    <source>
        <dbReference type="ARBA" id="ARBA00008169"/>
    </source>
</evidence>
<dbReference type="GO" id="GO:0009055">
    <property type="term" value="F:electron transfer activity"/>
    <property type="evidence" value="ECO:0007669"/>
    <property type="project" value="UniProtKB-UniRule"/>
</dbReference>
<dbReference type="Pfam" id="PF05093">
    <property type="entry name" value="CIAPIN1"/>
    <property type="match status" value="2"/>
</dbReference>
<protein>
    <recommendedName>
        <fullName evidence="11">Anamorsin</fullName>
    </recommendedName>
    <alternativeName>
        <fullName evidence="11">Cytokine-induced apoptosis inhibitor 1</fullName>
    </alternativeName>
    <alternativeName>
        <fullName evidence="11">Fe-S cluster assembly protein DRE2 homolog</fullName>
    </alternativeName>
</protein>
<evidence type="ECO:0000256" key="5">
    <source>
        <dbReference type="ARBA" id="ARBA00022703"/>
    </source>
</evidence>
<comment type="subunit">
    <text evidence="11">Monomer. Interacts with NDOR1. Interacts with CHCHD4.</text>
</comment>
<evidence type="ECO:0000256" key="12">
    <source>
        <dbReference type="SAM" id="MobiDB-lite"/>
    </source>
</evidence>
<sequence>MMDLGMMAGDKVLLVWNQPMSPSALEELSEVVLAAIGADGKVSVVNMEILLITSHAQSSYDWILSCLLKDSSAVHSSETLAELARILKPGGRLVLEEPITETNGPSVRTAEKLASALKLSGLMSVTEISKVELSPKALSALRSSTGYQGNSLCRARLSATKPDFEVGSSSQLKLSFGKKKTTPKPAEKPALDPNTAKMWTLSANDMDDEAVDLVDSDTLLDAEDLKKPDPASLRAPCGDGTVKKKKACKDCSCGLAEELEQGTNGPALQESKLPKSSCGSCYLGDAFRCAGCPHTGKPAFKPGEKILLDNSTLTDA</sequence>
<feature type="binding site" evidence="11">
    <location>
        <position position="281"/>
    </location>
    <ligand>
        <name>[4Fe-4S] cluster</name>
        <dbReference type="ChEBI" id="CHEBI:49883"/>
    </ligand>
</feature>
<keyword evidence="16" id="KW-1185">Reference proteome</keyword>
<dbReference type="GO" id="GO:0006915">
    <property type="term" value="P:apoptotic process"/>
    <property type="evidence" value="ECO:0007669"/>
    <property type="project" value="UniProtKB-KW"/>
</dbReference>
<evidence type="ECO:0000256" key="4">
    <source>
        <dbReference type="ARBA" id="ARBA00022490"/>
    </source>
</evidence>
<comment type="caution">
    <text evidence="15">The sequence shown here is derived from an EMBL/GenBank/DDBJ whole genome shotgun (WGS) entry which is preliminary data.</text>
</comment>
<feature type="binding site" evidence="11">
    <location>
        <position position="292"/>
    </location>
    <ligand>
        <name>[4Fe-4S] cluster</name>
        <dbReference type="ChEBI" id="CHEBI:49883"/>
    </ligand>
</feature>
<comment type="subcellular location">
    <subcellularLocation>
        <location evidence="11">Cytoplasm</location>
    </subcellularLocation>
    <subcellularLocation>
        <location evidence="11">Nucleus</location>
    </subcellularLocation>
    <subcellularLocation>
        <location evidence="11">Mitochondrion intermembrane space</location>
    </subcellularLocation>
</comment>
<dbReference type="FunFam" id="3.40.50.150:FF:000085">
    <property type="entry name" value="Anamorsin homolog"/>
    <property type="match status" value="1"/>
</dbReference>
<dbReference type="GO" id="GO:0030097">
    <property type="term" value="P:hemopoiesis"/>
    <property type="evidence" value="ECO:0007669"/>
    <property type="project" value="UniProtKB-UniRule"/>
</dbReference>
<evidence type="ECO:0000259" key="14">
    <source>
        <dbReference type="Pfam" id="PF20922"/>
    </source>
</evidence>
<feature type="binding site" evidence="11">
    <location>
        <position position="237"/>
    </location>
    <ligand>
        <name>[2Fe-2S] cluster</name>
        <dbReference type="ChEBI" id="CHEBI:190135"/>
    </ligand>
</feature>
<dbReference type="AlphaFoldDB" id="A0A9Q0DY11"/>
<feature type="domain" description="Anamorsin C-terminal" evidence="13">
    <location>
        <begin position="275"/>
        <end position="307"/>
    </location>
</feature>
<comment type="caution">
    <text evidence="11">Lacks conserved residue(s) required for the propagation of feature annotation.</text>
</comment>
<dbReference type="InterPro" id="IPR046408">
    <property type="entry name" value="CIAPIN1"/>
</dbReference>
<keyword evidence="10 11" id="KW-0496">Mitochondrion</keyword>
<comment type="function">
    <text evidence="11">Component of the cytosolic iron-sulfur (Fe-S) protein assembly (CIA) machinery required for the maturation of extramitochondrial Fe-S proteins. Part of an electron transfer chain functioning in an early step of cytosolic Fe-S biogenesis, facilitating the de novo assembly of a [4Fe-4S] cluster on the scaffold complex NUBP1-NUBP2. Electrons are transferred to CIAPIN1 from NADPH via the FAD- and FMN-containing protein NDOR1. NDOR1-CIAPIN1 are also required for the assembly of the diferric tyrosyl radical cofactor of ribonucleotide reductase (RNR), probably by providing electrons for reduction during radical cofactor maturation in the catalytic small subunit. Has anti-apoptotic effects in the cell. Involved in negative control of cell death upon cytokine withdrawal. Promotes development of hematopoietic cells.</text>
</comment>
<keyword evidence="7 11" id="KW-0479">Metal-binding</keyword>
<comment type="cofactor">
    <cofactor evidence="1 11">
        <name>[4Fe-4S] cluster</name>
        <dbReference type="ChEBI" id="CHEBI:49883"/>
    </cofactor>
</comment>
<keyword evidence="3 11" id="KW-0004">4Fe-4S</keyword>
<dbReference type="Proteomes" id="UP001148018">
    <property type="component" value="Unassembled WGS sequence"/>
</dbReference>
<accession>A0A9Q0DY11</accession>
<evidence type="ECO:0000256" key="8">
    <source>
        <dbReference type="ARBA" id="ARBA00023004"/>
    </source>
</evidence>
<dbReference type="HAMAP" id="MF_03115">
    <property type="entry name" value="Anamorsin"/>
    <property type="match status" value="1"/>
</dbReference>
<dbReference type="Gene3D" id="3.40.50.150">
    <property type="entry name" value="Vaccinia Virus protein VP39"/>
    <property type="match status" value="1"/>
</dbReference>
<dbReference type="GO" id="GO:0005758">
    <property type="term" value="C:mitochondrial intermembrane space"/>
    <property type="evidence" value="ECO:0007669"/>
    <property type="project" value="UniProtKB-SubCell"/>
</dbReference>
<dbReference type="EMBL" id="JANIIK010000110">
    <property type="protein sequence ID" value="KAJ3596646.1"/>
    <property type="molecule type" value="Genomic_DNA"/>
</dbReference>
<dbReference type="GO" id="GO:0043066">
    <property type="term" value="P:negative regulation of apoptotic process"/>
    <property type="evidence" value="ECO:0007669"/>
    <property type="project" value="UniProtKB-UniRule"/>
</dbReference>
<dbReference type="InterPro" id="IPR007785">
    <property type="entry name" value="Anamorsin"/>
</dbReference>
<evidence type="ECO:0000256" key="10">
    <source>
        <dbReference type="ARBA" id="ARBA00023128"/>
    </source>
</evidence>
<evidence type="ECO:0000259" key="13">
    <source>
        <dbReference type="Pfam" id="PF05093"/>
    </source>
</evidence>
<dbReference type="PANTHER" id="PTHR13273:SF14">
    <property type="entry name" value="ANAMORSIN"/>
    <property type="match status" value="1"/>
</dbReference>
<dbReference type="InterPro" id="IPR049011">
    <property type="entry name" value="Anamorsin_N_metazoan"/>
</dbReference>
<name>A0A9Q0DY11_9TELE</name>
<feature type="binding site" evidence="11">
    <location>
        <position position="289"/>
    </location>
    <ligand>
        <name>[4Fe-4S] cluster</name>
        <dbReference type="ChEBI" id="CHEBI:49883"/>
    </ligand>
</feature>
<keyword evidence="11" id="KW-0539">Nucleus</keyword>
<dbReference type="OrthoDB" id="311633at2759"/>
<feature type="region of interest" description="Fe-S binding site A" evidence="11">
    <location>
        <begin position="237"/>
        <end position="253"/>
    </location>
</feature>
<evidence type="ECO:0000256" key="6">
    <source>
        <dbReference type="ARBA" id="ARBA00022714"/>
    </source>
</evidence>
<dbReference type="SUPFAM" id="SSF53335">
    <property type="entry name" value="S-adenosyl-L-methionine-dependent methyltransferases"/>
    <property type="match status" value="1"/>
</dbReference>
<feature type="short sequence motif" description="Cx2C motif 1" evidence="11">
    <location>
        <begin position="278"/>
        <end position="281"/>
    </location>
</feature>
<evidence type="ECO:0000313" key="15">
    <source>
        <dbReference type="EMBL" id="KAJ3596646.1"/>
    </source>
</evidence>
<keyword evidence="5 11" id="KW-0053">Apoptosis</keyword>
<reference evidence="15" key="1">
    <citation type="submission" date="2022-07" db="EMBL/GenBank/DDBJ databases">
        <title>Chromosome-level genome of Muraenolepis orangiensis.</title>
        <authorList>
            <person name="Kim J."/>
        </authorList>
    </citation>
    <scope>NUCLEOTIDE SEQUENCE</scope>
    <source>
        <strain evidence="15">KU_S4_2022</strain>
        <tissue evidence="15">Muscle</tissue>
    </source>
</reference>
<feature type="binding site" evidence="11">
    <location>
        <position position="251"/>
    </location>
    <ligand>
        <name>[2Fe-2S] cluster</name>
        <dbReference type="ChEBI" id="CHEBI:190135"/>
    </ligand>
</feature>
<feature type="domain" description="Anamorsin N-terminal" evidence="14">
    <location>
        <begin position="9"/>
        <end position="169"/>
    </location>
</feature>